<sequence length="498" mass="55601">MKKLSFYLLVAGALLTGSCSDDSIGEQIPDGGTSIPTVSKITSVFTNGTNLSIGQKQSDTRGGGALVVGEEETLCAKYDVAAGFQSNGTVPYIKVSVHVYQECVSECEKLRLTFKDIEHLECKADDFAIRSTDGTYLDGCYGVDAEGNKINEYKYGNLSVSGDFDIIIGGLDNLYEGNKQGGDEEPVINTFEVWIWPQNTAGHTWTEVELEALADSHDPLMCVKSSTPEDPHPGKDMGKIIWSEENIEGYYAWGEIFTGKTIDHPGDNENTSFTYGDVTYKNDASYYPYTNKAGKNYYNYNNYRYFDGTTKLTKYQWTENKVSQDGKTRLDPTDDVAVMRWGNGWRMPTSEEMNDLFNGPNTMCVQGKTKISRYNHETGESYEVEVDAWMVTSTITNNTIVLPKTGYYGSNEKTDTDKSITIKELDDAWWPYSGLYYWTSDLSTQISASTKRPGGYLFGAGQKLGWCDESLATMGFDYTQLNGYDRCFGMKVRPVKDK</sequence>
<dbReference type="Proteomes" id="UP000600600">
    <property type="component" value="Unassembled WGS sequence"/>
</dbReference>
<dbReference type="EMBL" id="JACOOE010000016">
    <property type="protein sequence ID" value="MBC5607180.1"/>
    <property type="molecule type" value="Genomic_DNA"/>
</dbReference>
<comment type="caution">
    <text evidence="1">The sequence shown here is derived from an EMBL/GenBank/DDBJ whole genome shotgun (WGS) entry which is preliminary data.</text>
</comment>
<organism evidence="1 2">
    <name type="scientific">Bacteroides difficilis</name>
    <dbReference type="NCBI Taxonomy" id="2763021"/>
    <lineage>
        <taxon>Bacteria</taxon>
        <taxon>Pseudomonadati</taxon>
        <taxon>Bacteroidota</taxon>
        <taxon>Bacteroidia</taxon>
        <taxon>Bacteroidales</taxon>
        <taxon>Bacteroidaceae</taxon>
        <taxon>Bacteroides</taxon>
    </lineage>
</organism>
<protein>
    <recommendedName>
        <fullName evidence="3">Lipoprotein</fullName>
    </recommendedName>
</protein>
<evidence type="ECO:0008006" key="3">
    <source>
        <dbReference type="Google" id="ProtNLM"/>
    </source>
</evidence>
<evidence type="ECO:0000313" key="1">
    <source>
        <dbReference type="EMBL" id="MBC5607180.1"/>
    </source>
</evidence>
<gene>
    <name evidence="1" type="ORF">H8S67_21325</name>
</gene>
<dbReference type="RefSeq" id="WP_186968533.1">
    <property type="nucleotide sequence ID" value="NZ_JACOOE010000016.1"/>
</dbReference>
<reference evidence="1 2" key="1">
    <citation type="submission" date="2020-08" db="EMBL/GenBank/DDBJ databases">
        <title>Genome public.</title>
        <authorList>
            <person name="Liu C."/>
            <person name="Sun Q."/>
        </authorList>
    </citation>
    <scope>NUCLEOTIDE SEQUENCE [LARGE SCALE GENOMIC DNA]</scope>
    <source>
        <strain evidence="1 2">M27</strain>
    </source>
</reference>
<keyword evidence="2" id="KW-1185">Reference proteome</keyword>
<evidence type="ECO:0000313" key="2">
    <source>
        <dbReference type="Proteomes" id="UP000600600"/>
    </source>
</evidence>
<proteinExistence type="predicted"/>
<dbReference type="PROSITE" id="PS51257">
    <property type="entry name" value="PROKAR_LIPOPROTEIN"/>
    <property type="match status" value="1"/>
</dbReference>
<name>A0ABR7CHA7_9BACE</name>
<accession>A0ABR7CHA7</accession>